<evidence type="ECO:0000313" key="2">
    <source>
        <dbReference type="Proteomes" id="UP000299102"/>
    </source>
</evidence>
<organism evidence="1 2">
    <name type="scientific">Eumeta variegata</name>
    <name type="common">Bagworm moth</name>
    <name type="synonym">Eumeta japonica</name>
    <dbReference type="NCBI Taxonomy" id="151549"/>
    <lineage>
        <taxon>Eukaryota</taxon>
        <taxon>Metazoa</taxon>
        <taxon>Ecdysozoa</taxon>
        <taxon>Arthropoda</taxon>
        <taxon>Hexapoda</taxon>
        <taxon>Insecta</taxon>
        <taxon>Pterygota</taxon>
        <taxon>Neoptera</taxon>
        <taxon>Endopterygota</taxon>
        <taxon>Lepidoptera</taxon>
        <taxon>Glossata</taxon>
        <taxon>Ditrysia</taxon>
        <taxon>Tineoidea</taxon>
        <taxon>Psychidae</taxon>
        <taxon>Oiketicinae</taxon>
        <taxon>Eumeta</taxon>
    </lineage>
</organism>
<dbReference type="Proteomes" id="UP000299102">
    <property type="component" value="Unassembled WGS sequence"/>
</dbReference>
<proteinExistence type="predicted"/>
<dbReference type="EMBL" id="BGZK01000376">
    <property type="protein sequence ID" value="GBP40118.1"/>
    <property type="molecule type" value="Genomic_DNA"/>
</dbReference>
<name>A0A4C1VLX0_EUMVA</name>
<reference evidence="1 2" key="1">
    <citation type="journal article" date="2019" name="Commun. Biol.">
        <title>The bagworm genome reveals a unique fibroin gene that provides high tensile strength.</title>
        <authorList>
            <person name="Kono N."/>
            <person name="Nakamura H."/>
            <person name="Ohtoshi R."/>
            <person name="Tomita M."/>
            <person name="Numata K."/>
            <person name="Arakawa K."/>
        </authorList>
    </citation>
    <scope>NUCLEOTIDE SEQUENCE [LARGE SCALE GENOMIC DNA]</scope>
</reference>
<protein>
    <submittedName>
        <fullName evidence="1">Uncharacterized protein</fullName>
    </submittedName>
</protein>
<sequence>MQLLVYSLHVESNVGMATIDHFSSRLFASASTPDAAAILIFTHRRAGGRRCTENDTHHAVLGGLSLLQVASLLKSQCVAVLLHDSDLQEHFFNVRRHSYSVLPELHEHNRKRL</sequence>
<evidence type="ECO:0000313" key="1">
    <source>
        <dbReference type="EMBL" id="GBP40118.1"/>
    </source>
</evidence>
<comment type="caution">
    <text evidence="1">The sequence shown here is derived from an EMBL/GenBank/DDBJ whole genome shotgun (WGS) entry which is preliminary data.</text>
</comment>
<accession>A0A4C1VLX0</accession>
<gene>
    <name evidence="1" type="ORF">EVAR_33694_1</name>
</gene>
<keyword evidence="2" id="KW-1185">Reference proteome</keyword>
<dbReference type="AlphaFoldDB" id="A0A4C1VLX0"/>